<dbReference type="RefSeq" id="WP_084519949.1">
    <property type="nucleotide sequence ID" value="NZ_QQAZ01000005.1"/>
</dbReference>
<accession>A0A370H4R7</accession>
<comment type="caution">
    <text evidence="2">The sequence shown here is derived from an EMBL/GenBank/DDBJ whole genome shotgun (WGS) entry which is preliminary data.</text>
</comment>
<dbReference type="InterPro" id="IPR027598">
    <property type="entry name" value="Amphi-Trp_dom"/>
</dbReference>
<name>A0A370H4R7_9NOCA</name>
<dbReference type="EMBL" id="QQAZ01000005">
    <property type="protein sequence ID" value="RDI51145.1"/>
    <property type="molecule type" value="Genomic_DNA"/>
</dbReference>
<organism evidence="2 3">
    <name type="scientific">Nocardia mexicana</name>
    <dbReference type="NCBI Taxonomy" id="279262"/>
    <lineage>
        <taxon>Bacteria</taxon>
        <taxon>Bacillati</taxon>
        <taxon>Actinomycetota</taxon>
        <taxon>Actinomycetes</taxon>
        <taxon>Mycobacteriales</taxon>
        <taxon>Nocardiaceae</taxon>
        <taxon>Nocardia</taxon>
    </lineage>
</organism>
<reference evidence="2 3" key="1">
    <citation type="submission" date="2018-07" db="EMBL/GenBank/DDBJ databases">
        <title>Genomic Encyclopedia of Type Strains, Phase IV (KMG-IV): sequencing the most valuable type-strain genomes for metagenomic binning, comparative biology and taxonomic classification.</title>
        <authorList>
            <person name="Goeker M."/>
        </authorList>
    </citation>
    <scope>NUCLEOTIDE SEQUENCE [LARGE SCALE GENOMIC DNA]</scope>
    <source>
        <strain evidence="2 3">DSM 44952</strain>
    </source>
</reference>
<sequence>MSNRKIYENHCTLTRGELAAELHRLASRLETGRDLDYGIDETAVEIAVPHQIHRELEIKSTSDGGMKFEIEFRWMPEERVPAVVRR</sequence>
<dbReference type="Pfam" id="PF20068">
    <property type="entry name" value="Amphi-Trp"/>
    <property type="match status" value="1"/>
</dbReference>
<dbReference type="OrthoDB" id="4560430at2"/>
<dbReference type="STRING" id="1210089.GCA_001613165_04783"/>
<keyword evidence="3" id="KW-1185">Reference proteome</keyword>
<evidence type="ECO:0000313" key="3">
    <source>
        <dbReference type="Proteomes" id="UP000255355"/>
    </source>
</evidence>
<protein>
    <submittedName>
        <fullName evidence="2">Amphi-Trp domain-containing protein</fullName>
    </submittedName>
</protein>
<dbReference type="Proteomes" id="UP000255355">
    <property type="component" value="Unassembled WGS sequence"/>
</dbReference>
<evidence type="ECO:0000259" key="1">
    <source>
        <dbReference type="Pfam" id="PF20068"/>
    </source>
</evidence>
<gene>
    <name evidence="2" type="ORF">DFR68_105623</name>
</gene>
<dbReference type="AlphaFoldDB" id="A0A370H4R7"/>
<feature type="domain" description="Amphi-Trp" evidence="1">
    <location>
        <begin position="2"/>
        <end position="78"/>
    </location>
</feature>
<proteinExistence type="predicted"/>
<evidence type="ECO:0000313" key="2">
    <source>
        <dbReference type="EMBL" id="RDI51145.1"/>
    </source>
</evidence>
<dbReference type="NCBIfam" id="TIGR04354">
    <property type="entry name" value="amphi-Trp"/>
    <property type="match status" value="1"/>
</dbReference>